<organism evidence="3 4">
    <name type="scientific">Sordaria macrospora</name>
    <dbReference type="NCBI Taxonomy" id="5147"/>
    <lineage>
        <taxon>Eukaryota</taxon>
        <taxon>Fungi</taxon>
        <taxon>Dikarya</taxon>
        <taxon>Ascomycota</taxon>
        <taxon>Pezizomycotina</taxon>
        <taxon>Sordariomycetes</taxon>
        <taxon>Sordariomycetidae</taxon>
        <taxon>Sordariales</taxon>
        <taxon>Sordariaceae</taxon>
        <taxon>Sordaria</taxon>
    </lineage>
</organism>
<reference evidence="3 4" key="1">
    <citation type="submission" date="2017-07" db="EMBL/GenBank/DDBJ databases">
        <title>Genome sequence of the Sordaria macrospora wild type strain R19027.</title>
        <authorList>
            <person name="Nowrousian M."/>
            <person name="Teichert I."/>
            <person name="Kueck U."/>
        </authorList>
    </citation>
    <scope>NUCLEOTIDE SEQUENCE [LARGE SCALE GENOMIC DNA]</scope>
    <source>
        <strain evidence="3 4">R19027</strain>
        <tissue evidence="3">Mycelium</tissue>
    </source>
</reference>
<keyword evidence="2" id="KW-1133">Transmembrane helix</keyword>
<evidence type="ECO:0000256" key="2">
    <source>
        <dbReference type="SAM" id="Phobius"/>
    </source>
</evidence>
<dbReference type="VEuPathDB" id="FungiDB:SMAC_04210"/>
<protein>
    <submittedName>
        <fullName evidence="3">Uncharacterized protein</fullName>
    </submittedName>
</protein>
<accession>A0A8S8ZDX7</accession>
<proteinExistence type="predicted"/>
<keyword evidence="2" id="KW-0812">Transmembrane</keyword>
<dbReference type="AlphaFoldDB" id="A0A8S8ZDX7"/>
<feature type="transmembrane region" description="Helical" evidence="2">
    <location>
        <begin position="121"/>
        <end position="144"/>
    </location>
</feature>
<name>A0A8S8ZDX7_SORMA</name>
<evidence type="ECO:0000313" key="3">
    <source>
        <dbReference type="EMBL" id="KAA8628724.1"/>
    </source>
</evidence>
<feature type="compositionally biased region" description="Low complexity" evidence="1">
    <location>
        <begin position="49"/>
        <end position="65"/>
    </location>
</feature>
<gene>
    <name evidence="3" type="ORF">SMACR_04210</name>
</gene>
<comment type="caution">
    <text evidence="3">The sequence shown here is derived from an EMBL/GenBank/DDBJ whole genome shotgun (WGS) entry which is preliminary data.</text>
</comment>
<feature type="region of interest" description="Disordered" evidence="1">
    <location>
        <begin position="46"/>
        <end position="67"/>
    </location>
</feature>
<keyword evidence="2" id="KW-0472">Membrane</keyword>
<evidence type="ECO:0000313" key="4">
    <source>
        <dbReference type="Proteomes" id="UP000433876"/>
    </source>
</evidence>
<dbReference type="EMBL" id="NMPR01000166">
    <property type="protein sequence ID" value="KAA8628724.1"/>
    <property type="molecule type" value="Genomic_DNA"/>
</dbReference>
<dbReference type="Proteomes" id="UP000433876">
    <property type="component" value="Unassembled WGS sequence"/>
</dbReference>
<evidence type="ECO:0000256" key="1">
    <source>
        <dbReference type="SAM" id="MobiDB-lite"/>
    </source>
</evidence>
<sequence>MDNEPRLIAAMCVRSELDGVAESAHFYEQEKAFAVNVEYKYSEATRDVTGPATPDTNTDTPATAPGLPPVHLQLAHSDVRRWQLALGYGRLNNVAKNLLVDRARNIPLLHTYGAVSSDRHITFYVGFGLFGLIYGGLHCVAWNAPFVSDLEKIL</sequence>